<proteinExistence type="predicted"/>
<evidence type="ECO:0000259" key="2">
    <source>
        <dbReference type="Pfam" id="PF00462"/>
    </source>
</evidence>
<dbReference type="GO" id="GO:0034599">
    <property type="term" value="P:cellular response to oxidative stress"/>
    <property type="evidence" value="ECO:0007669"/>
    <property type="project" value="TreeGrafter"/>
</dbReference>
<sequence length="285" mass="31055">MSRILPLILAAFTALVAYRVTSGFYLSISPRPSVFNSVGNTHVTPRGGVEQFRMREPQTPTARGRPPYATSQLTGRTSSVTNARVVRRHAVEGAREEQMTITKDAAGEEKEGEEDLLNAIEKSLPPQDDSSLSGVGKELYNEWLLQAVSTLTVKVSNSPLNDLKLWLWKKAAGDYNKIRIKARIDAILDSSPVVVFGAGYSPFTKKALRVLDKIGANYKFVPMNGQGSNGVPIRAYLGELTGRTSLPSIWIDKRFIGGCYDGPVGGVASMDKKELTNLLNNANAL</sequence>
<name>A0A6T6XG32_9EUKA</name>
<dbReference type="Gene3D" id="3.40.30.10">
    <property type="entry name" value="Glutaredoxin"/>
    <property type="match status" value="1"/>
</dbReference>
<dbReference type="PANTHER" id="PTHR45694">
    <property type="entry name" value="GLUTAREDOXIN 2"/>
    <property type="match status" value="1"/>
</dbReference>
<dbReference type="AlphaFoldDB" id="A0A6T6XG32"/>
<dbReference type="Pfam" id="PF00462">
    <property type="entry name" value="Glutaredoxin"/>
    <property type="match status" value="1"/>
</dbReference>
<feature type="domain" description="Glutaredoxin" evidence="2">
    <location>
        <begin position="193"/>
        <end position="256"/>
    </location>
</feature>
<dbReference type="PANTHER" id="PTHR45694:SF18">
    <property type="entry name" value="GLUTAREDOXIN-1-RELATED"/>
    <property type="match status" value="1"/>
</dbReference>
<accession>A0A6T6XG32</accession>
<evidence type="ECO:0000313" key="4">
    <source>
        <dbReference type="EMBL" id="CAD8459144.1"/>
    </source>
</evidence>
<dbReference type="InterPro" id="IPR002109">
    <property type="entry name" value="Glutaredoxin"/>
</dbReference>
<dbReference type="GO" id="GO:0005634">
    <property type="term" value="C:nucleus"/>
    <property type="evidence" value="ECO:0007669"/>
    <property type="project" value="TreeGrafter"/>
</dbReference>
<evidence type="ECO:0000256" key="1">
    <source>
        <dbReference type="SAM" id="MobiDB-lite"/>
    </source>
</evidence>
<feature type="region of interest" description="Disordered" evidence="1">
    <location>
        <begin position="56"/>
        <end position="77"/>
    </location>
</feature>
<dbReference type="EMBL" id="HBEM01026617">
    <property type="protein sequence ID" value="CAD8459143.1"/>
    <property type="molecule type" value="Transcribed_RNA"/>
</dbReference>
<dbReference type="GO" id="GO:0015038">
    <property type="term" value="F:glutathione disulfide oxidoreductase activity"/>
    <property type="evidence" value="ECO:0007669"/>
    <property type="project" value="TreeGrafter"/>
</dbReference>
<evidence type="ECO:0000313" key="3">
    <source>
        <dbReference type="EMBL" id="CAD8459143.1"/>
    </source>
</evidence>
<reference evidence="4" key="1">
    <citation type="submission" date="2021-01" db="EMBL/GenBank/DDBJ databases">
        <authorList>
            <person name="Corre E."/>
            <person name="Pelletier E."/>
            <person name="Niang G."/>
            <person name="Scheremetjew M."/>
            <person name="Finn R."/>
            <person name="Kale V."/>
            <person name="Holt S."/>
            <person name="Cochrane G."/>
            <person name="Meng A."/>
            <person name="Brown T."/>
            <person name="Cohen L."/>
        </authorList>
    </citation>
    <scope>NUCLEOTIDE SEQUENCE</scope>
    <source>
        <strain evidence="4">CCMP2058</strain>
    </source>
</reference>
<dbReference type="EMBL" id="HBEM01026618">
    <property type="protein sequence ID" value="CAD8459144.1"/>
    <property type="molecule type" value="Transcribed_RNA"/>
</dbReference>
<gene>
    <name evidence="3" type="ORF">LAMO00422_LOCUS18096</name>
    <name evidence="4" type="ORF">LAMO00422_LOCUS18097</name>
</gene>
<protein>
    <recommendedName>
        <fullName evidence="2">Glutaredoxin domain-containing protein</fullName>
    </recommendedName>
</protein>
<organism evidence="4">
    <name type="scientific">Amorphochlora amoebiformis</name>
    <dbReference type="NCBI Taxonomy" id="1561963"/>
    <lineage>
        <taxon>Eukaryota</taxon>
        <taxon>Sar</taxon>
        <taxon>Rhizaria</taxon>
        <taxon>Cercozoa</taxon>
        <taxon>Chlorarachniophyceae</taxon>
        <taxon>Amorphochlora</taxon>
    </lineage>
</organism>
<dbReference type="SUPFAM" id="SSF52833">
    <property type="entry name" value="Thioredoxin-like"/>
    <property type="match status" value="1"/>
</dbReference>
<dbReference type="PROSITE" id="PS51354">
    <property type="entry name" value="GLUTAREDOXIN_2"/>
    <property type="match status" value="1"/>
</dbReference>
<dbReference type="GO" id="GO:0005737">
    <property type="term" value="C:cytoplasm"/>
    <property type="evidence" value="ECO:0007669"/>
    <property type="project" value="TreeGrafter"/>
</dbReference>
<dbReference type="InterPro" id="IPR036249">
    <property type="entry name" value="Thioredoxin-like_sf"/>
</dbReference>